<dbReference type="AlphaFoldDB" id="A0A448ZBQ6"/>
<dbReference type="Proteomes" id="UP000291116">
    <property type="component" value="Unassembled WGS sequence"/>
</dbReference>
<evidence type="ECO:0000313" key="2">
    <source>
        <dbReference type="Proteomes" id="UP000291116"/>
    </source>
</evidence>
<reference evidence="1 2" key="1">
    <citation type="submission" date="2019-01" db="EMBL/GenBank/DDBJ databases">
        <authorList>
            <person name="Ferrante I. M."/>
        </authorList>
    </citation>
    <scope>NUCLEOTIDE SEQUENCE [LARGE SCALE GENOMIC DNA]</scope>
    <source>
        <strain evidence="1 2">B856</strain>
    </source>
</reference>
<protein>
    <submittedName>
        <fullName evidence="1">Uncharacterized protein</fullName>
    </submittedName>
</protein>
<keyword evidence="2" id="KW-1185">Reference proteome</keyword>
<proteinExistence type="predicted"/>
<name>A0A448ZBQ6_9STRA</name>
<sequence>MSPGSVPISITTTSADEMARSLEYGPCRASHFACLPVATKIAIQIATAYQRPPVKRATMVKNSSGQASLPSLRK</sequence>
<dbReference type="EMBL" id="CAACVS010000223">
    <property type="protein sequence ID" value="VEU39424.1"/>
    <property type="molecule type" value="Genomic_DNA"/>
</dbReference>
<evidence type="ECO:0000313" key="1">
    <source>
        <dbReference type="EMBL" id="VEU39424.1"/>
    </source>
</evidence>
<gene>
    <name evidence="1" type="ORF">PSNMU_V1.4_AUG-EV-PASAV3_0062730</name>
</gene>
<organism evidence="1 2">
    <name type="scientific">Pseudo-nitzschia multistriata</name>
    <dbReference type="NCBI Taxonomy" id="183589"/>
    <lineage>
        <taxon>Eukaryota</taxon>
        <taxon>Sar</taxon>
        <taxon>Stramenopiles</taxon>
        <taxon>Ochrophyta</taxon>
        <taxon>Bacillariophyta</taxon>
        <taxon>Bacillariophyceae</taxon>
        <taxon>Bacillariophycidae</taxon>
        <taxon>Bacillariales</taxon>
        <taxon>Bacillariaceae</taxon>
        <taxon>Pseudo-nitzschia</taxon>
    </lineage>
</organism>
<accession>A0A448ZBQ6</accession>